<evidence type="ECO:0000256" key="7">
    <source>
        <dbReference type="ARBA" id="ARBA00022741"/>
    </source>
</evidence>
<dbReference type="Gene3D" id="3.30.565.10">
    <property type="entry name" value="Histidine kinase-like ATPase, C-terminal domain"/>
    <property type="match status" value="1"/>
</dbReference>
<evidence type="ECO:0000256" key="13">
    <source>
        <dbReference type="SAM" id="Phobius"/>
    </source>
</evidence>
<evidence type="ECO:0000256" key="2">
    <source>
        <dbReference type="ARBA" id="ARBA00004141"/>
    </source>
</evidence>
<dbReference type="PRINTS" id="PR00344">
    <property type="entry name" value="BCTRLSENSOR"/>
</dbReference>
<comment type="catalytic activity">
    <reaction evidence="1">
        <text>ATP + protein L-histidine = ADP + protein N-phospho-L-histidine.</text>
        <dbReference type="EC" id="2.7.13.3"/>
    </reaction>
</comment>
<gene>
    <name evidence="15" type="ORF">V0R50_23080</name>
</gene>
<dbReference type="PANTHER" id="PTHR45436">
    <property type="entry name" value="SENSOR HISTIDINE KINASE YKOH"/>
    <property type="match status" value="1"/>
</dbReference>
<dbReference type="InterPro" id="IPR036097">
    <property type="entry name" value="HisK_dim/P_sf"/>
</dbReference>
<accession>A0ABU7HXB8</accession>
<dbReference type="PROSITE" id="PS50109">
    <property type="entry name" value="HIS_KIN"/>
    <property type="match status" value="1"/>
</dbReference>
<dbReference type="InterPro" id="IPR013727">
    <property type="entry name" value="2CSK_N"/>
</dbReference>
<evidence type="ECO:0000256" key="4">
    <source>
        <dbReference type="ARBA" id="ARBA00022553"/>
    </source>
</evidence>
<reference evidence="15 16" key="1">
    <citation type="submission" date="2024-01" db="EMBL/GenBank/DDBJ databases">
        <title>Unpublished Manusciprt.</title>
        <authorList>
            <person name="Duman M."/>
            <person name="Valdes E.G."/>
            <person name="Ajmi N."/>
            <person name="Altun S."/>
            <person name="Saticioglu I.B."/>
        </authorList>
    </citation>
    <scope>NUCLEOTIDE SEQUENCE [LARGE SCALE GENOMIC DNA]</scope>
    <source>
        <strain evidence="15 16">148P</strain>
    </source>
</reference>
<dbReference type="SMART" id="SM00388">
    <property type="entry name" value="HisKA"/>
    <property type="match status" value="1"/>
</dbReference>
<dbReference type="GO" id="GO:0005524">
    <property type="term" value="F:ATP binding"/>
    <property type="evidence" value="ECO:0007669"/>
    <property type="project" value="UniProtKB-KW"/>
</dbReference>
<evidence type="ECO:0000313" key="15">
    <source>
        <dbReference type="EMBL" id="MEE1936118.1"/>
    </source>
</evidence>
<dbReference type="InterPro" id="IPR050428">
    <property type="entry name" value="TCS_sensor_his_kinase"/>
</dbReference>
<dbReference type="CDD" id="cd00082">
    <property type="entry name" value="HisKA"/>
    <property type="match status" value="1"/>
</dbReference>
<dbReference type="SUPFAM" id="SSF55874">
    <property type="entry name" value="ATPase domain of HSP90 chaperone/DNA topoisomerase II/histidine kinase"/>
    <property type="match status" value="1"/>
</dbReference>
<dbReference type="EC" id="2.7.13.3" evidence="3"/>
<evidence type="ECO:0000313" key="16">
    <source>
        <dbReference type="Proteomes" id="UP001335100"/>
    </source>
</evidence>
<dbReference type="InterPro" id="IPR003594">
    <property type="entry name" value="HATPase_dom"/>
</dbReference>
<evidence type="ECO:0000256" key="11">
    <source>
        <dbReference type="ARBA" id="ARBA00023012"/>
    </source>
</evidence>
<keyword evidence="10 13" id="KW-1133">Transmembrane helix</keyword>
<dbReference type="Pfam" id="PF08521">
    <property type="entry name" value="2CSK_N"/>
    <property type="match status" value="1"/>
</dbReference>
<keyword evidence="11" id="KW-0902">Two-component regulatory system</keyword>
<dbReference type="SUPFAM" id="SSF47384">
    <property type="entry name" value="Homodimeric domain of signal transducing histidine kinase"/>
    <property type="match status" value="1"/>
</dbReference>
<dbReference type="InterPro" id="IPR004358">
    <property type="entry name" value="Sig_transdc_His_kin-like_C"/>
</dbReference>
<evidence type="ECO:0000256" key="6">
    <source>
        <dbReference type="ARBA" id="ARBA00022692"/>
    </source>
</evidence>
<evidence type="ECO:0000256" key="5">
    <source>
        <dbReference type="ARBA" id="ARBA00022679"/>
    </source>
</evidence>
<dbReference type="Pfam" id="PF02518">
    <property type="entry name" value="HATPase_c"/>
    <property type="match status" value="1"/>
</dbReference>
<dbReference type="Gene3D" id="1.10.287.130">
    <property type="match status" value="1"/>
</dbReference>
<evidence type="ECO:0000256" key="9">
    <source>
        <dbReference type="ARBA" id="ARBA00022840"/>
    </source>
</evidence>
<dbReference type="RefSeq" id="WP_330076815.1">
    <property type="nucleotide sequence ID" value="NZ_JAZDQJ010000033.1"/>
</dbReference>
<name>A0ABU7HXB8_9PSED</name>
<dbReference type="InterPro" id="IPR036890">
    <property type="entry name" value="HATPase_C_sf"/>
</dbReference>
<evidence type="ECO:0000259" key="14">
    <source>
        <dbReference type="PROSITE" id="PS50109"/>
    </source>
</evidence>
<dbReference type="SMART" id="SM00387">
    <property type="entry name" value="HATPase_c"/>
    <property type="match status" value="1"/>
</dbReference>
<comment type="caution">
    <text evidence="15">The sequence shown here is derived from an EMBL/GenBank/DDBJ whole genome shotgun (WGS) entry which is preliminary data.</text>
</comment>
<keyword evidence="7" id="KW-0547">Nucleotide-binding</keyword>
<evidence type="ECO:0000256" key="3">
    <source>
        <dbReference type="ARBA" id="ARBA00012438"/>
    </source>
</evidence>
<keyword evidence="12 13" id="KW-0472">Membrane</keyword>
<dbReference type="Proteomes" id="UP001335100">
    <property type="component" value="Unassembled WGS sequence"/>
</dbReference>
<keyword evidence="4" id="KW-0597">Phosphoprotein</keyword>
<comment type="subcellular location">
    <subcellularLocation>
        <location evidence="2">Membrane</location>
        <topology evidence="2">Multi-pass membrane protein</topology>
    </subcellularLocation>
</comment>
<dbReference type="InterPro" id="IPR003661">
    <property type="entry name" value="HisK_dim/P_dom"/>
</dbReference>
<dbReference type="Pfam" id="PF00512">
    <property type="entry name" value="HisKA"/>
    <property type="match status" value="1"/>
</dbReference>
<evidence type="ECO:0000256" key="1">
    <source>
        <dbReference type="ARBA" id="ARBA00000085"/>
    </source>
</evidence>
<protein>
    <recommendedName>
        <fullName evidence="3">histidine kinase</fullName>
        <ecNumber evidence="3">2.7.13.3</ecNumber>
    </recommendedName>
</protein>
<keyword evidence="8" id="KW-0418">Kinase</keyword>
<feature type="transmembrane region" description="Helical" evidence="13">
    <location>
        <begin position="163"/>
        <end position="186"/>
    </location>
</feature>
<keyword evidence="6 13" id="KW-0812">Transmembrane</keyword>
<proteinExistence type="predicted"/>
<sequence length="462" mass="51117">MTAIRTRILLPTLLLVLLGSLVLVLSVSRDNYRDIENVYDAQLVQAARVLQGLFRQMPEGKNWQDVRLALEQAMDLSGTDILSHPYEINLAFQVWSSDGRLLMRSADAPVLEVPPSLGIHDLLYRGQDWCGVLLEDRQRGLLIWVGERDDLRQDLIQRLADQALTPALIGIPLLAAAIWLLLGWGLQPLQRLARHLRARPVDSLEALPLDKLPPELAPMAQALNHQLLQLTRLLERERRFIADAAHELRTPLAVLAIHAGNARNARDELERDEALGFLEQGVGRATRLVSQLLTMARLEPLTQSRQRVRLDVLAREELAQLTPLALCRRVDLVLDEQGECHLYADPTSVTVMLQNLVGNALQFTPAGSEITVELRQQGGDVQLQVLDQGPGVEADRLERLSDRFYSVNNPGGAGLGLSIVALVVEQLGGGLEYFNRAGGGLGVRIRLPQDPVQVSMSGVLSD</sequence>
<evidence type="ECO:0000256" key="8">
    <source>
        <dbReference type="ARBA" id="ARBA00022777"/>
    </source>
</evidence>
<keyword evidence="16" id="KW-1185">Reference proteome</keyword>
<feature type="domain" description="Histidine kinase" evidence="14">
    <location>
        <begin position="243"/>
        <end position="451"/>
    </location>
</feature>
<evidence type="ECO:0000256" key="12">
    <source>
        <dbReference type="ARBA" id="ARBA00023136"/>
    </source>
</evidence>
<keyword evidence="5" id="KW-0808">Transferase</keyword>
<dbReference type="InterPro" id="IPR005467">
    <property type="entry name" value="His_kinase_dom"/>
</dbReference>
<evidence type="ECO:0000256" key="10">
    <source>
        <dbReference type="ARBA" id="ARBA00022989"/>
    </source>
</evidence>
<dbReference type="CDD" id="cd00075">
    <property type="entry name" value="HATPase"/>
    <property type="match status" value="1"/>
</dbReference>
<keyword evidence="9 15" id="KW-0067">ATP-binding</keyword>
<organism evidence="15 16">
    <name type="scientific">Pseudomonas ulcerans</name>
    <dbReference type="NCBI Taxonomy" id="3115852"/>
    <lineage>
        <taxon>Bacteria</taxon>
        <taxon>Pseudomonadati</taxon>
        <taxon>Pseudomonadota</taxon>
        <taxon>Gammaproteobacteria</taxon>
        <taxon>Pseudomonadales</taxon>
        <taxon>Pseudomonadaceae</taxon>
        <taxon>Pseudomonas</taxon>
    </lineage>
</organism>
<dbReference type="EMBL" id="JAZDQJ010000033">
    <property type="protein sequence ID" value="MEE1936118.1"/>
    <property type="molecule type" value="Genomic_DNA"/>
</dbReference>
<dbReference type="PANTHER" id="PTHR45436:SF14">
    <property type="entry name" value="SENSOR PROTEIN QSEC"/>
    <property type="match status" value="1"/>
</dbReference>